<evidence type="ECO:0000313" key="6">
    <source>
        <dbReference type="Proteomes" id="UP000008457"/>
    </source>
</evidence>
<evidence type="ECO:0000256" key="2">
    <source>
        <dbReference type="ARBA" id="ARBA00023125"/>
    </source>
</evidence>
<dbReference type="GO" id="GO:0003700">
    <property type="term" value="F:DNA-binding transcription factor activity"/>
    <property type="evidence" value="ECO:0007669"/>
    <property type="project" value="TreeGrafter"/>
</dbReference>
<dbReference type="SUPFAM" id="SSF53822">
    <property type="entry name" value="Periplasmic binding protein-like I"/>
    <property type="match status" value="1"/>
</dbReference>
<dbReference type="HOGENOM" id="CLU_037628_6_1_9"/>
<dbReference type="PANTHER" id="PTHR30146">
    <property type="entry name" value="LACI-RELATED TRANSCRIPTIONAL REPRESSOR"/>
    <property type="match status" value="1"/>
</dbReference>
<dbReference type="InterPro" id="IPR001761">
    <property type="entry name" value="Peripla_BP/Lac1_sug-bd_dom"/>
</dbReference>
<dbReference type="SUPFAM" id="SSF47413">
    <property type="entry name" value="lambda repressor-like DNA-binding domains"/>
    <property type="match status" value="1"/>
</dbReference>
<protein>
    <submittedName>
        <fullName evidence="5">Transcriptional regulator, LacI family</fullName>
    </submittedName>
</protein>
<evidence type="ECO:0000256" key="3">
    <source>
        <dbReference type="ARBA" id="ARBA00023163"/>
    </source>
</evidence>
<keyword evidence="2" id="KW-0238">DNA-binding</keyword>
<dbReference type="Proteomes" id="UP000008457">
    <property type="component" value="Chromosome"/>
</dbReference>
<dbReference type="InterPro" id="IPR010982">
    <property type="entry name" value="Lambda_DNA-bd_dom_sf"/>
</dbReference>
<dbReference type="InterPro" id="IPR028082">
    <property type="entry name" value="Peripla_BP_I"/>
</dbReference>
<dbReference type="PROSITE" id="PS50932">
    <property type="entry name" value="HTH_LACI_2"/>
    <property type="match status" value="1"/>
</dbReference>
<dbReference type="AlphaFoldDB" id="F4A0Q3"/>
<dbReference type="GO" id="GO:0000976">
    <property type="term" value="F:transcription cis-regulatory region binding"/>
    <property type="evidence" value="ECO:0007669"/>
    <property type="project" value="TreeGrafter"/>
</dbReference>
<reference evidence="5 6" key="2">
    <citation type="journal article" date="2011" name="Stand. Genomic Sci.">
        <title>Complete genome sequence of Mahella australiensis type strain (50-1 BON).</title>
        <authorList>
            <person name="Sikorski J."/>
            <person name="Teshima H."/>
            <person name="Nolan M."/>
            <person name="Lucas S."/>
            <person name="Hammon N."/>
            <person name="Deshpande S."/>
            <person name="Cheng J.F."/>
            <person name="Pitluck S."/>
            <person name="Liolios K."/>
            <person name="Pagani I."/>
            <person name="Ivanova N."/>
            <person name="Huntemann M."/>
            <person name="Mavromatis K."/>
            <person name="Ovchinikova G."/>
            <person name="Pati A."/>
            <person name="Tapia R."/>
            <person name="Han C."/>
            <person name="Goodwin L."/>
            <person name="Chen A."/>
            <person name="Palaniappan K."/>
            <person name="Land M."/>
            <person name="Hauser L."/>
            <person name="Ngatchou-Djao O.D."/>
            <person name="Rohde M."/>
            <person name="Pukall R."/>
            <person name="Spring S."/>
            <person name="Abt B."/>
            <person name="Goker M."/>
            <person name="Detter J.C."/>
            <person name="Woyke T."/>
            <person name="Bristow J."/>
            <person name="Markowitz V."/>
            <person name="Hugenholtz P."/>
            <person name="Eisen J.A."/>
            <person name="Kyrpides N.C."/>
            <person name="Klenk H.P."/>
            <person name="Lapidus A."/>
        </authorList>
    </citation>
    <scope>NUCLEOTIDE SEQUENCE [LARGE SCALE GENOMIC DNA]</scope>
    <source>
        <strain evidence="6">DSM 15567 / CIP 107919 / 50-1 BON</strain>
    </source>
</reference>
<dbReference type="KEGG" id="mas:Mahau_1768"/>
<dbReference type="STRING" id="697281.Mahau_1768"/>
<organism evidence="5 6">
    <name type="scientific">Mahella australiensis (strain DSM 15567 / CIP 107919 / 50-1 BON)</name>
    <dbReference type="NCBI Taxonomy" id="697281"/>
    <lineage>
        <taxon>Bacteria</taxon>
        <taxon>Bacillati</taxon>
        <taxon>Bacillota</taxon>
        <taxon>Clostridia</taxon>
        <taxon>Thermoanaerobacterales</taxon>
        <taxon>Thermoanaerobacterales Family IV. Incertae Sedis</taxon>
        <taxon>Mahella</taxon>
    </lineage>
</organism>
<reference evidence="6" key="1">
    <citation type="submission" date="2010-11" db="EMBL/GenBank/DDBJ databases">
        <title>The complete genome of Mahella australiensis DSM 15567.</title>
        <authorList>
            <consortium name="US DOE Joint Genome Institute (JGI-PGF)"/>
            <person name="Lucas S."/>
            <person name="Copeland A."/>
            <person name="Lapidus A."/>
            <person name="Bruce D."/>
            <person name="Goodwin L."/>
            <person name="Pitluck S."/>
            <person name="Kyrpides N."/>
            <person name="Mavromatis K."/>
            <person name="Pagani I."/>
            <person name="Ivanova N."/>
            <person name="Teshima H."/>
            <person name="Brettin T."/>
            <person name="Detter J.C."/>
            <person name="Han C."/>
            <person name="Tapia R."/>
            <person name="Land M."/>
            <person name="Hauser L."/>
            <person name="Markowitz V."/>
            <person name="Cheng J.-F."/>
            <person name="Hugenholtz P."/>
            <person name="Woyke T."/>
            <person name="Wu D."/>
            <person name="Spring S."/>
            <person name="Pukall R."/>
            <person name="Steenblock K."/>
            <person name="Schneider S."/>
            <person name="Klenk H.-P."/>
            <person name="Eisen J.A."/>
        </authorList>
    </citation>
    <scope>NUCLEOTIDE SEQUENCE [LARGE SCALE GENOMIC DNA]</scope>
    <source>
        <strain evidence="6">DSM 15567 / CIP 107919 / 50-1 BON</strain>
    </source>
</reference>
<gene>
    <name evidence="5" type="ordered locus">Mahau_1768</name>
</gene>
<dbReference type="SMART" id="SM00354">
    <property type="entry name" value="HTH_LACI"/>
    <property type="match status" value="1"/>
</dbReference>
<evidence type="ECO:0000256" key="1">
    <source>
        <dbReference type="ARBA" id="ARBA00023015"/>
    </source>
</evidence>
<accession>F4A0Q3</accession>
<dbReference type="Pfam" id="PF00356">
    <property type="entry name" value="LacI"/>
    <property type="match status" value="1"/>
</dbReference>
<dbReference type="Pfam" id="PF00532">
    <property type="entry name" value="Peripla_BP_1"/>
    <property type="match status" value="1"/>
</dbReference>
<dbReference type="PANTHER" id="PTHR30146:SF109">
    <property type="entry name" value="HTH-TYPE TRANSCRIPTIONAL REGULATOR GALS"/>
    <property type="match status" value="1"/>
</dbReference>
<dbReference type="CDD" id="cd01392">
    <property type="entry name" value="HTH_LacI"/>
    <property type="match status" value="1"/>
</dbReference>
<dbReference type="Gene3D" id="1.10.260.40">
    <property type="entry name" value="lambda repressor-like DNA-binding domains"/>
    <property type="match status" value="1"/>
</dbReference>
<keyword evidence="6" id="KW-1185">Reference proteome</keyword>
<feature type="domain" description="HTH lacI-type" evidence="4">
    <location>
        <begin position="2"/>
        <end position="57"/>
    </location>
</feature>
<proteinExistence type="predicted"/>
<evidence type="ECO:0000313" key="5">
    <source>
        <dbReference type="EMBL" id="AEE96949.1"/>
    </source>
</evidence>
<dbReference type="eggNOG" id="COG1609">
    <property type="taxonomic scope" value="Bacteria"/>
</dbReference>
<dbReference type="CDD" id="cd06267">
    <property type="entry name" value="PBP1_LacI_sugar_binding-like"/>
    <property type="match status" value="1"/>
</dbReference>
<dbReference type="EMBL" id="CP002360">
    <property type="protein sequence ID" value="AEE96949.1"/>
    <property type="molecule type" value="Genomic_DNA"/>
</dbReference>
<sequence length="336" mass="37653">MVTIKDISKKANVSIATVSKVLNGDYSRVSEATKEKILKIAREMNYVPNRLARGLVSNHTHILGLIVSDITNPFFAEMAKGVEDKAAKCGYNVILCNTDDDMDREAAYINVLLQYNVDGVIITSSAISDNQHILKLRDSNTPFVAIDRYIDDDTYSVFLDNFKGSYIATEYIIKKGHKRIAYIGGDVMLKIPNQRLEGYYKALGDYGMERDEKLVRIGTYHVESGYNDACALLDSGCQFTAVVCGNDLIALGVARAIKEHDLRIPDDISIIGYDNIYLSTLMDPPLTTIKQPIYDMGDHAVDVIIRLINGEQINEKIHYFIPELVERQSVRQLMIA</sequence>
<keyword evidence="3" id="KW-0804">Transcription</keyword>
<keyword evidence="1" id="KW-0805">Transcription regulation</keyword>
<dbReference type="RefSeq" id="WP_013781377.1">
    <property type="nucleotide sequence ID" value="NC_015520.1"/>
</dbReference>
<evidence type="ECO:0000259" key="4">
    <source>
        <dbReference type="PROSITE" id="PS50932"/>
    </source>
</evidence>
<name>F4A0Q3_MAHA5</name>
<dbReference type="PRINTS" id="PR00036">
    <property type="entry name" value="HTHLACI"/>
</dbReference>
<dbReference type="Gene3D" id="3.40.50.2300">
    <property type="match status" value="2"/>
</dbReference>
<dbReference type="InterPro" id="IPR000843">
    <property type="entry name" value="HTH_LacI"/>
</dbReference>